<feature type="domain" description="Rab3GAP regulatory subunit C-terminal" evidence="6">
    <location>
        <begin position="700"/>
        <end position="1275"/>
    </location>
</feature>
<dbReference type="Pfam" id="PF14655">
    <property type="entry name" value="RAB3GAP2_N"/>
    <property type="match status" value="1"/>
</dbReference>
<dbReference type="Proteomes" id="UP001162162">
    <property type="component" value="Unassembled WGS sequence"/>
</dbReference>
<evidence type="ECO:0000256" key="1">
    <source>
        <dbReference type="ARBA" id="ARBA00004496"/>
    </source>
</evidence>
<dbReference type="SUPFAM" id="SSF50978">
    <property type="entry name" value="WD40 repeat-like"/>
    <property type="match status" value="1"/>
</dbReference>
<dbReference type="InterPro" id="IPR029257">
    <property type="entry name" value="RAB3GAP2_C"/>
</dbReference>
<dbReference type="InterPro" id="IPR032839">
    <property type="entry name" value="RAB3GAP_N"/>
</dbReference>
<reference evidence="7" key="1">
    <citation type="journal article" date="2023" name="Insect Mol. Biol.">
        <title>Genome sequencing provides insights into the evolution of gene families encoding plant cell wall-degrading enzymes in longhorned beetles.</title>
        <authorList>
            <person name="Shin N.R."/>
            <person name="Okamura Y."/>
            <person name="Kirsch R."/>
            <person name="Pauchet Y."/>
        </authorList>
    </citation>
    <scope>NUCLEOTIDE SEQUENCE</scope>
    <source>
        <strain evidence="7">AMC_N1</strain>
    </source>
</reference>
<comment type="subcellular location">
    <subcellularLocation>
        <location evidence="1">Cytoplasm</location>
    </subcellularLocation>
</comment>
<dbReference type="PANTHER" id="PTHR12472">
    <property type="entry name" value="RAB3-GAP REGULATORY DOMAIN"/>
    <property type="match status" value="1"/>
</dbReference>
<evidence type="ECO:0000313" key="8">
    <source>
        <dbReference type="Proteomes" id="UP001162162"/>
    </source>
</evidence>
<name>A0AAV8XUU1_9CUCU</name>
<keyword evidence="3" id="KW-0343">GTPase activation</keyword>
<dbReference type="InterPro" id="IPR036322">
    <property type="entry name" value="WD40_repeat_dom_sf"/>
</dbReference>
<comment type="caution">
    <text evidence="7">The sequence shown here is derived from an EMBL/GenBank/DDBJ whole genome shotgun (WGS) entry which is preliminary data.</text>
</comment>
<evidence type="ECO:0000259" key="5">
    <source>
        <dbReference type="Pfam" id="PF14655"/>
    </source>
</evidence>
<dbReference type="PANTHER" id="PTHR12472:SF0">
    <property type="entry name" value="RAB3 GTPASE-ACTIVATING PROTEIN NON-CATALYTIC SUBUNIT"/>
    <property type="match status" value="1"/>
</dbReference>
<keyword evidence="4" id="KW-0963">Cytoplasm</keyword>
<dbReference type="GO" id="GO:0005737">
    <property type="term" value="C:cytoplasm"/>
    <property type="evidence" value="ECO:0007669"/>
    <property type="project" value="UniProtKB-SubCell"/>
</dbReference>
<evidence type="ECO:0000256" key="3">
    <source>
        <dbReference type="ARBA" id="ARBA00022468"/>
    </source>
</evidence>
<proteinExistence type="inferred from homology"/>
<organism evidence="7 8">
    <name type="scientific">Aromia moschata</name>
    <dbReference type="NCBI Taxonomy" id="1265417"/>
    <lineage>
        <taxon>Eukaryota</taxon>
        <taxon>Metazoa</taxon>
        <taxon>Ecdysozoa</taxon>
        <taxon>Arthropoda</taxon>
        <taxon>Hexapoda</taxon>
        <taxon>Insecta</taxon>
        <taxon>Pterygota</taxon>
        <taxon>Neoptera</taxon>
        <taxon>Endopterygota</taxon>
        <taxon>Coleoptera</taxon>
        <taxon>Polyphaga</taxon>
        <taxon>Cucujiformia</taxon>
        <taxon>Chrysomeloidea</taxon>
        <taxon>Cerambycidae</taxon>
        <taxon>Cerambycinae</taxon>
        <taxon>Callichromatini</taxon>
        <taxon>Aromia</taxon>
    </lineage>
</organism>
<evidence type="ECO:0000313" key="7">
    <source>
        <dbReference type="EMBL" id="KAJ8942197.1"/>
    </source>
</evidence>
<dbReference type="EMBL" id="JAPWTK010000337">
    <property type="protein sequence ID" value="KAJ8942197.1"/>
    <property type="molecule type" value="Genomic_DNA"/>
</dbReference>
<evidence type="ECO:0000259" key="6">
    <source>
        <dbReference type="Pfam" id="PF14656"/>
    </source>
</evidence>
<accession>A0AAV8XUU1</accession>
<evidence type="ECO:0000256" key="2">
    <source>
        <dbReference type="ARBA" id="ARBA00008153"/>
    </source>
</evidence>
<dbReference type="InterPro" id="IPR026059">
    <property type="entry name" value="Rab3GAP2"/>
</dbReference>
<dbReference type="GO" id="GO:0005096">
    <property type="term" value="F:GTPase activator activity"/>
    <property type="evidence" value="ECO:0007669"/>
    <property type="project" value="UniProtKB-KW"/>
</dbReference>
<protein>
    <recommendedName>
        <fullName evidence="9">Rab3 GTPase-activating protein non-catalytic subunit</fullName>
    </recommendedName>
</protein>
<dbReference type="Pfam" id="PF14656">
    <property type="entry name" value="RAB3GAP2_C"/>
    <property type="match status" value="1"/>
</dbReference>
<feature type="domain" description="Rab3-GAP regulatory subunit N-terminal" evidence="5">
    <location>
        <begin position="33"/>
        <end position="429"/>
    </location>
</feature>
<evidence type="ECO:0000256" key="4">
    <source>
        <dbReference type="ARBA" id="ARBA00022490"/>
    </source>
</evidence>
<keyword evidence="8" id="KW-1185">Reference proteome</keyword>
<gene>
    <name evidence="7" type="ORF">NQ318_021084</name>
</gene>
<evidence type="ECO:0008006" key="9">
    <source>
        <dbReference type="Google" id="ProtNLM"/>
    </source>
</evidence>
<comment type="similarity">
    <text evidence="2">Belongs to the Rab3-GAP regulatory subunit family.</text>
</comment>
<sequence length="1300" mass="147513">MSCQIRLTANIQDVATIRRCLFPTDDQRGSDSWLQLCEISASPTGDIIVIANERKIVVLSSKWDPRSSLSEFIITYSGSIHEYDKVKSVLCLPIVGQSHSTHVGPEWTCIAVAFDSGFVRFYTESCELLFEEQFHYENITSLKCQSQHSPRPDISPDLHPEEIYVHYQSNICVINGINLFTHLRNSRELLDKAQGKGDISDIPQVHLNPRKWGFQDQAVIHDTAVVGLNLSSTFDHLLTASTCGGFDTKYRTVPPNNTLVLACGCKPFFGIPLCTRRRITASTHRCGQSCCKGWLTGSKPQIEKQTASFAMQPAEVMGCRFGLCDLRRTATSIILSPDHKLAAVSDALGRVLLIDAFRGVTLRIFKGYREAQCSFIQVPEERKSKHRIGNKVAHFLVIYSSKKGTLEVFSVQQGSRICTFTASKFSRLLYITHGLMGYTTTSKSKYVCQFTTVFVDNDGQLKEFLIPFHFALEEKNSKRARDIHLYKKIRQLVKSGEYDDEKLSKEVYNTCTELKTIEIKSQMVDMLLNNKDIPAEVSRQCMQYFVENLAEDDANNLKLICENASLILKFYIFVKSLSITEETNDDNGNLEKIENTTLNLDAKELKNLQRLLDLSTINNNKSNEVHVSFSDNAVFSSADFLSTFDLSKASNNIFLKENVDENILFKAAEVIFKPYIVNESVDYEILREEILKSKINIKNIFELLMNYWVNRPLYINLNLEKEMNNLSRTIYALVKTANKDMVTTEYSEISKFWSEIREILANSSRPFPSLMAAILCKCVAQKIETETQMSESSTSLDDENIEILTQENVQWSLLMGKLEDISLLNIILSSKPIVKDCSLPKLEHEKNNISLKYILTRGKGCVSELVAQWLTLAGLNPETIIVSEAIYKKNNEDDSTSLENKLVLPEGMRDEMLMGEPILKYLHLLKLQFPYSLEANSLLANMAWEYALAWQKDIQNLGNLEAAIKCTTFVENIQIKQGLYQLLWNTQLKIVNESACKLINKVGKLPKERLCRQATGLSDYQISLFIGISTEFLDSFIDVAQLSYDAPQNIWDNGGQPLVALAAQQKEVNYDLLHLHYQLSTVLQMITTFSVKHVKPVNNLFEASVVNLLFTDLQKKVQVNWTKSDIKINASRTQFLCKIISASLETVTVNREGNIYSMEHVKWMSKCVTLARFWNLEVDVIRRFQVTQLYLNGFDSFADELVPAINDLNELGKQLLEVAAKRLLQFLTSSPNLSENISALSPVLTQHFDSLDDKWCAPSRLKHITNLATQVLRCLDENQAERKLAQLLLESCSNLEEINS</sequence>